<evidence type="ECO:0000256" key="1">
    <source>
        <dbReference type="SAM" id="MobiDB-lite"/>
    </source>
</evidence>
<comment type="caution">
    <text evidence="2">The sequence shown here is derived from an EMBL/GenBank/DDBJ whole genome shotgun (WGS) entry which is preliminary data.</text>
</comment>
<proteinExistence type="predicted"/>
<sequence length="282" mass="31160">MSDSGHFDSTASSAQGYVFEYIHMPAPSPALSMISAGPKTNEDPVFVSLIKKEENKTSKGFWPDSVNTLGAIVKQYNNDNPPKSTNCGSQFQRMLNPRLTLHAFIDNFYPQTRIPLNSPPLSTVQTPLPISQNIALSNQNAKEENANNSTKSSTPPQNHPLDRPAHRSTSLIPLHIPLAHHETSTSAQSVFHGPARTATRTEHGPLIAKQSLIVNGTPLKNLLDQLSRMIANHNLQMETLTPPLSLLSATLHQREADLNTKSDVLNKRDLKLLCDEYYISTW</sequence>
<dbReference type="Proteomes" id="UP000886523">
    <property type="component" value="Unassembled WGS sequence"/>
</dbReference>
<protein>
    <submittedName>
        <fullName evidence="2">Uncharacterized protein</fullName>
    </submittedName>
</protein>
<feature type="compositionally biased region" description="Polar residues" evidence="1">
    <location>
        <begin position="140"/>
        <end position="156"/>
    </location>
</feature>
<dbReference type="EMBL" id="MU129163">
    <property type="protein sequence ID" value="KAF9505294.1"/>
    <property type="molecule type" value="Genomic_DNA"/>
</dbReference>
<reference evidence="2" key="1">
    <citation type="journal article" date="2020" name="Nat. Commun.">
        <title>Large-scale genome sequencing of mycorrhizal fungi provides insights into the early evolution of symbiotic traits.</title>
        <authorList>
            <person name="Miyauchi S."/>
            <person name="Kiss E."/>
            <person name="Kuo A."/>
            <person name="Drula E."/>
            <person name="Kohler A."/>
            <person name="Sanchez-Garcia M."/>
            <person name="Morin E."/>
            <person name="Andreopoulos B."/>
            <person name="Barry K.W."/>
            <person name="Bonito G."/>
            <person name="Buee M."/>
            <person name="Carver A."/>
            <person name="Chen C."/>
            <person name="Cichocki N."/>
            <person name="Clum A."/>
            <person name="Culley D."/>
            <person name="Crous P.W."/>
            <person name="Fauchery L."/>
            <person name="Girlanda M."/>
            <person name="Hayes R.D."/>
            <person name="Keri Z."/>
            <person name="LaButti K."/>
            <person name="Lipzen A."/>
            <person name="Lombard V."/>
            <person name="Magnuson J."/>
            <person name="Maillard F."/>
            <person name="Murat C."/>
            <person name="Nolan M."/>
            <person name="Ohm R.A."/>
            <person name="Pangilinan J."/>
            <person name="Pereira M.F."/>
            <person name="Perotto S."/>
            <person name="Peter M."/>
            <person name="Pfister S."/>
            <person name="Riley R."/>
            <person name="Sitrit Y."/>
            <person name="Stielow J.B."/>
            <person name="Szollosi G."/>
            <person name="Zifcakova L."/>
            <person name="Stursova M."/>
            <person name="Spatafora J.W."/>
            <person name="Tedersoo L."/>
            <person name="Vaario L.M."/>
            <person name="Yamada A."/>
            <person name="Yan M."/>
            <person name="Wang P."/>
            <person name="Xu J."/>
            <person name="Bruns T."/>
            <person name="Baldrian P."/>
            <person name="Vilgalys R."/>
            <person name="Dunand C."/>
            <person name="Henrissat B."/>
            <person name="Grigoriev I.V."/>
            <person name="Hibbett D."/>
            <person name="Nagy L.G."/>
            <person name="Martin F.M."/>
        </authorList>
    </citation>
    <scope>NUCLEOTIDE SEQUENCE</scope>
    <source>
        <strain evidence="2">UP504</strain>
    </source>
</reference>
<feature type="region of interest" description="Disordered" evidence="1">
    <location>
        <begin position="140"/>
        <end position="166"/>
    </location>
</feature>
<accession>A0A9P6AGF3</accession>
<gene>
    <name evidence="2" type="ORF">BS47DRAFT_1400557</name>
</gene>
<evidence type="ECO:0000313" key="2">
    <source>
        <dbReference type="EMBL" id="KAF9505294.1"/>
    </source>
</evidence>
<name>A0A9P6AGF3_9AGAM</name>
<organism evidence="2 3">
    <name type="scientific">Hydnum rufescens UP504</name>
    <dbReference type="NCBI Taxonomy" id="1448309"/>
    <lineage>
        <taxon>Eukaryota</taxon>
        <taxon>Fungi</taxon>
        <taxon>Dikarya</taxon>
        <taxon>Basidiomycota</taxon>
        <taxon>Agaricomycotina</taxon>
        <taxon>Agaricomycetes</taxon>
        <taxon>Cantharellales</taxon>
        <taxon>Hydnaceae</taxon>
        <taxon>Hydnum</taxon>
    </lineage>
</organism>
<dbReference type="AlphaFoldDB" id="A0A9P6AGF3"/>
<keyword evidence="3" id="KW-1185">Reference proteome</keyword>
<evidence type="ECO:0000313" key="3">
    <source>
        <dbReference type="Proteomes" id="UP000886523"/>
    </source>
</evidence>